<comment type="caution">
    <text evidence="2">The sequence shown here is derived from an EMBL/GenBank/DDBJ whole genome shotgun (WGS) entry which is preliminary data.</text>
</comment>
<dbReference type="EMBL" id="AZIL01003256">
    <property type="protein sequence ID" value="EWM20257.1"/>
    <property type="molecule type" value="Genomic_DNA"/>
</dbReference>
<dbReference type="Proteomes" id="UP000019335">
    <property type="component" value="Unassembled WGS sequence"/>
</dbReference>
<evidence type="ECO:0000313" key="2">
    <source>
        <dbReference type="EMBL" id="EWM20257.1"/>
    </source>
</evidence>
<dbReference type="AlphaFoldDB" id="W7T0J0"/>
<keyword evidence="3" id="KW-1185">Reference proteome</keyword>
<proteinExistence type="predicted"/>
<evidence type="ECO:0000256" key="1">
    <source>
        <dbReference type="SAM" id="MobiDB-lite"/>
    </source>
</evidence>
<evidence type="ECO:0008006" key="4">
    <source>
        <dbReference type="Google" id="ProtNLM"/>
    </source>
</evidence>
<name>W7T0J0_9STRA</name>
<organism evidence="2 3">
    <name type="scientific">Nannochloropsis gaditana</name>
    <dbReference type="NCBI Taxonomy" id="72520"/>
    <lineage>
        <taxon>Eukaryota</taxon>
        <taxon>Sar</taxon>
        <taxon>Stramenopiles</taxon>
        <taxon>Ochrophyta</taxon>
        <taxon>Eustigmatophyceae</taxon>
        <taxon>Eustigmatales</taxon>
        <taxon>Monodopsidaceae</taxon>
        <taxon>Nannochloropsis</taxon>
    </lineage>
</organism>
<feature type="region of interest" description="Disordered" evidence="1">
    <location>
        <begin position="1"/>
        <end position="23"/>
    </location>
</feature>
<protein>
    <recommendedName>
        <fullName evidence="4">Reverse transcriptase</fullName>
    </recommendedName>
</protein>
<feature type="compositionally biased region" description="Polar residues" evidence="1">
    <location>
        <begin position="1"/>
        <end position="12"/>
    </location>
</feature>
<dbReference type="InterPro" id="IPR043502">
    <property type="entry name" value="DNA/RNA_pol_sf"/>
</dbReference>
<reference evidence="2 3" key="1">
    <citation type="journal article" date="2014" name="Mol. Plant">
        <title>Chromosome Scale Genome Assembly and Transcriptome Profiling of Nannochloropsis gaditana in Nitrogen Depletion.</title>
        <authorList>
            <person name="Corteggiani Carpinelli E."/>
            <person name="Telatin A."/>
            <person name="Vitulo N."/>
            <person name="Forcato C."/>
            <person name="D'Angelo M."/>
            <person name="Schiavon R."/>
            <person name="Vezzi A."/>
            <person name="Giacometti G.M."/>
            <person name="Morosinotto T."/>
            <person name="Valle G."/>
        </authorList>
    </citation>
    <scope>NUCLEOTIDE SEQUENCE [LARGE SCALE GENOMIC DNA]</scope>
    <source>
        <strain evidence="2 3">B-31</strain>
    </source>
</reference>
<accession>W7T0J0</accession>
<dbReference type="SUPFAM" id="SSF56672">
    <property type="entry name" value="DNA/RNA polymerases"/>
    <property type="match status" value="1"/>
</dbReference>
<evidence type="ECO:0000313" key="3">
    <source>
        <dbReference type="Proteomes" id="UP000019335"/>
    </source>
</evidence>
<gene>
    <name evidence="2" type="ORF">Naga_100345g1</name>
</gene>
<sequence>MTYIYSHTTTQSHRTKTQPRQEQFRKFKLKSAKKEEFTRMIPSKHRAFAKEPEFPGKTDLIKLKIDTDEEHPIAQSPRRIPYWQEDFLMKKLELWQRAKIIRPSPYPWTAPIVMSNKKKNID</sequence>
<dbReference type="OrthoDB" id="420169at2759"/>
<dbReference type="Gene3D" id="3.10.10.10">
    <property type="entry name" value="HIV Type 1 Reverse Transcriptase, subunit A, domain 1"/>
    <property type="match status" value="1"/>
</dbReference>